<comment type="caution">
    <text evidence="1">The sequence shown here is derived from an EMBL/GenBank/DDBJ whole genome shotgun (WGS) entry which is preliminary data.</text>
</comment>
<dbReference type="Proteomes" id="UP000186940">
    <property type="component" value="Unassembled WGS sequence"/>
</dbReference>
<evidence type="ECO:0000313" key="1">
    <source>
        <dbReference type="EMBL" id="OFV68268.1"/>
    </source>
</evidence>
<proteinExistence type="predicted"/>
<gene>
    <name evidence="1" type="ORF">SCAL_000908</name>
</gene>
<protein>
    <submittedName>
        <fullName evidence="1">Uncharacterized conserved protein UCP006598</fullName>
    </submittedName>
</protein>
<reference evidence="1" key="1">
    <citation type="submission" date="2016-05" db="EMBL/GenBank/DDBJ databases">
        <title>Microbial consortia oxidize butane by reversing methanogenesis.</title>
        <authorList>
            <person name="Laso-Perez R."/>
            <person name="Richter M."/>
            <person name="Wegener G."/>
            <person name="Musat F."/>
        </authorList>
    </citation>
    <scope>NUCLEOTIDE SEQUENCE [LARGE SCALE GENOMIC DNA]</scope>
    <source>
        <strain evidence="1">BOX2</strain>
    </source>
</reference>
<sequence>MMIGIVFHGAEVIDSGEAQQILKMLPLITHDFKAFLGGISGKTAVIDAGLTDLIDITRHKLPSALITELIENGYDFILLLNHAKTEKSGISLGGEIFRRVKSRIRASFSFVQIDYHGFIVPWQVEDEKLYTQIRESLELSEIAPPEPENRVVREGALVRRIVDGVEPGEKILVDGIVIGIAESEDLTIIEDGGKIIGLEGGRIIDENLLKFDRVNLASSMVKSVRYFREHLPEKIGTFKRGPVDGKVALLFTAERVFEIFEHVNGVVTIGDDTTAIVADIATRFGVPVLGITDGDIDGLIPQIGAGGKEDFEKIVPPGSLILRVRAESDDEIGYRIQEEIFGGEEMIELDFNMLCDRVLEIVNHDLVWMVRGSV</sequence>
<dbReference type="InterPro" id="IPR012032">
    <property type="entry name" value="UCP006598"/>
</dbReference>
<organism evidence="1 2">
    <name type="scientific">Candidatus Syntropharchaeum caldarium</name>
    <dbReference type="NCBI Taxonomy" id="1838285"/>
    <lineage>
        <taxon>Archaea</taxon>
        <taxon>Methanobacteriati</taxon>
        <taxon>Methanobacteriota</taxon>
        <taxon>Stenosarchaea group</taxon>
        <taxon>Methanomicrobia</taxon>
        <taxon>Methanosarcinales</taxon>
        <taxon>ANME-2 cluster</taxon>
        <taxon>Candidatus Syntropharchaeum</taxon>
    </lineage>
</organism>
<dbReference type="EMBL" id="LYOS01000002">
    <property type="protein sequence ID" value="OFV68268.1"/>
    <property type="molecule type" value="Genomic_DNA"/>
</dbReference>
<evidence type="ECO:0000313" key="2">
    <source>
        <dbReference type="Proteomes" id="UP000186940"/>
    </source>
</evidence>
<accession>A0A1F2PAL0</accession>
<dbReference type="AlphaFoldDB" id="A0A1F2PAL0"/>
<dbReference type="STRING" id="1838285.SCAL_000908"/>
<dbReference type="Pfam" id="PF09890">
    <property type="entry name" value="DUF2117"/>
    <property type="match status" value="1"/>
</dbReference>
<keyword evidence="2" id="KW-1185">Reference proteome</keyword>
<name>A0A1F2PAL0_9EURY</name>